<dbReference type="InterPro" id="IPR038740">
    <property type="entry name" value="BioF2-like_GNAT_dom"/>
</dbReference>
<dbReference type="SUPFAM" id="SSF55729">
    <property type="entry name" value="Acyl-CoA N-acyltransferases (Nat)"/>
    <property type="match status" value="1"/>
</dbReference>
<dbReference type="Proteomes" id="UP000244152">
    <property type="component" value="Unassembled WGS sequence"/>
</dbReference>
<dbReference type="Pfam" id="PF13480">
    <property type="entry name" value="Acetyltransf_6"/>
    <property type="match status" value="1"/>
</dbReference>
<comment type="caution">
    <text evidence="2">The sequence shown here is derived from an EMBL/GenBank/DDBJ whole genome shotgun (WGS) entry which is preliminary data.</text>
</comment>
<protein>
    <submittedName>
        <fullName evidence="2">Acetyltransferase (GNAT) family protein</fullName>
    </submittedName>
</protein>
<keyword evidence="2" id="KW-0808">Transferase</keyword>
<reference evidence="2 3" key="1">
    <citation type="submission" date="2018-04" db="EMBL/GenBank/DDBJ databases">
        <title>Active sludge and wastewater microbial communities from Klosterneuburg, Austria.</title>
        <authorList>
            <person name="Wagner M."/>
        </authorList>
    </citation>
    <scope>NUCLEOTIDE SEQUENCE [LARGE SCALE GENOMIC DNA]</scope>
    <source>
        <strain evidence="2 3">Nl12</strain>
    </source>
</reference>
<dbReference type="InterPro" id="IPR016181">
    <property type="entry name" value="Acyl_CoA_acyltransferase"/>
</dbReference>
<feature type="domain" description="BioF2-like acetyltransferase" evidence="1">
    <location>
        <begin position="170"/>
        <end position="316"/>
    </location>
</feature>
<dbReference type="Gene3D" id="3.40.630.30">
    <property type="match status" value="1"/>
</dbReference>
<evidence type="ECO:0000259" key="1">
    <source>
        <dbReference type="Pfam" id="PF13480"/>
    </source>
</evidence>
<dbReference type="EMBL" id="QAOK01000003">
    <property type="protein sequence ID" value="PTQ82804.1"/>
    <property type="molecule type" value="Genomic_DNA"/>
</dbReference>
<proteinExistence type="predicted"/>
<accession>A0A2T5IG45</accession>
<gene>
    <name evidence="2" type="ORF">C8R21_10383</name>
</gene>
<dbReference type="AlphaFoldDB" id="A0A2T5IG45"/>
<evidence type="ECO:0000313" key="2">
    <source>
        <dbReference type="EMBL" id="PTQ82804.1"/>
    </source>
</evidence>
<name>A0A2T5IG45_9PROT</name>
<sequence length="383" mass="43171">MQWYLANVPDNIPDFSLPGTIPLALDPRWLRSRVDSLDKSIHYFFQGDPQNPCGYAPFFVHPGALAYCFGETTLFRIPVRRHAMQGEPLCEDPLSLTGLLKLLRETIGTRGVVFFEGVRAGSPLANLLTSRDSTVYSLFHVVPYGPPYTRRLIELPAGAQFEDYLRTLRSKSREDVRRTRKNFSVKAGGDVTLVRYTEPEHVDELAMDLAQVSRKTYQYHLLGIGLENTSEQVAHLYMAATSGWLRAYILRIGDKPVAFGLGYHDGHTYYGHHVGYDPAISKLQPGIYLHTEVMADLLADGICRFDFLAGDSLYKQRMSNTSREERHYYLIPRGWPGTAYAYSLIGINTLSETIGSWLDKSGLKAHIKRMVRDSSVKRSTGGN</sequence>
<organism evidence="2 3">
    <name type="scientific">Nitrosospira multiformis</name>
    <dbReference type="NCBI Taxonomy" id="1231"/>
    <lineage>
        <taxon>Bacteria</taxon>
        <taxon>Pseudomonadati</taxon>
        <taxon>Pseudomonadota</taxon>
        <taxon>Betaproteobacteria</taxon>
        <taxon>Nitrosomonadales</taxon>
        <taxon>Nitrosomonadaceae</taxon>
        <taxon>Nitrosospira</taxon>
    </lineage>
</organism>
<evidence type="ECO:0000313" key="3">
    <source>
        <dbReference type="Proteomes" id="UP000244152"/>
    </source>
</evidence>
<dbReference type="GO" id="GO:0016740">
    <property type="term" value="F:transferase activity"/>
    <property type="evidence" value="ECO:0007669"/>
    <property type="project" value="UniProtKB-KW"/>
</dbReference>